<dbReference type="GeneID" id="98145754"/>
<keyword evidence="2" id="KW-1185">Reference proteome</keyword>
<dbReference type="EMBL" id="JBFXLQ010000012">
    <property type="protein sequence ID" value="KAL2868768.1"/>
    <property type="molecule type" value="Genomic_DNA"/>
</dbReference>
<accession>A0ABR4LZG8</accession>
<dbReference type="Proteomes" id="UP001610432">
    <property type="component" value="Unassembled WGS sequence"/>
</dbReference>
<evidence type="ECO:0000313" key="1">
    <source>
        <dbReference type="EMBL" id="KAL2868768.1"/>
    </source>
</evidence>
<organism evidence="1 2">
    <name type="scientific">Aspergillus lucknowensis</name>
    <dbReference type="NCBI Taxonomy" id="176173"/>
    <lineage>
        <taxon>Eukaryota</taxon>
        <taxon>Fungi</taxon>
        <taxon>Dikarya</taxon>
        <taxon>Ascomycota</taxon>
        <taxon>Pezizomycotina</taxon>
        <taxon>Eurotiomycetes</taxon>
        <taxon>Eurotiomycetidae</taxon>
        <taxon>Eurotiales</taxon>
        <taxon>Aspergillaceae</taxon>
        <taxon>Aspergillus</taxon>
        <taxon>Aspergillus subgen. Nidulantes</taxon>
    </lineage>
</organism>
<reference evidence="1 2" key="1">
    <citation type="submission" date="2024-07" db="EMBL/GenBank/DDBJ databases">
        <title>Section-level genome sequencing and comparative genomics of Aspergillus sections Usti and Cavernicolus.</title>
        <authorList>
            <consortium name="Lawrence Berkeley National Laboratory"/>
            <person name="Nybo J.L."/>
            <person name="Vesth T.C."/>
            <person name="Theobald S."/>
            <person name="Frisvad J.C."/>
            <person name="Larsen T.O."/>
            <person name="Kjaerboelling I."/>
            <person name="Rothschild-Mancinelli K."/>
            <person name="Lyhne E.K."/>
            <person name="Kogle M.E."/>
            <person name="Barry K."/>
            <person name="Clum A."/>
            <person name="Na H."/>
            <person name="Ledsgaard L."/>
            <person name="Lin J."/>
            <person name="Lipzen A."/>
            <person name="Kuo A."/>
            <person name="Riley R."/>
            <person name="Mondo S."/>
            <person name="Labutti K."/>
            <person name="Haridas S."/>
            <person name="Pangalinan J."/>
            <person name="Salamov A.A."/>
            <person name="Simmons B.A."/>
            <person name="Magnuson J.K."/>
            <person name="Chen J."/>
            <person name="Drula E."/>
            <person name="Henrissat B."/>
            <person name="Wiebenga A."/>
            <person name="Lubbers R.J."/>
            <person name="Gomes A.C."/>
            <person name="Macurrencykelacurrency M.R."/>
            <person name="Stajich J."/>
            <person name="Grigoriev I.V."/>
            <person name="Mortensen U.H."/>
            <person name="De Vries R.P."/>
            <person name="Baker S.E."/>
            <person name="Andersen M.R."/>
        </authorList>
    </citation>
    <scope>NUCLEOTIDE SEQUENCE [LARGE SCALE GENOMIC DNA]</scope>
    <source>
        <strain evidence="1 2">CBS 449.75</strain>
    </source>
</reference>
<evidence type="ECO:0000313" key="2">
    <source>
        <dbReference type="Proteomes" id="UP001610432"/>
    </source>
</evidence>
<proteinExistence type="predicted"/>
<gene>
    <name evidence="1" type="ORF">BJX67DRAFT_36888</name>
</gene>
<name>A0ABR4LZG8_9EURO</name>
<dbReference type="RefSeq" id="XP_070887747.1">
    <property type="nucleotide sequence ID" value="XM_071030682.1"/>
</dbReference>
<comment type="caution">
    <text evidence="1">The sequence shown here is derived from an EMBL/GenBank/DDBJ whole genome shotgun (WGS) entry which is preliminary data.</text>
</comment>
<sequence length="78" mass="9309">MRTNYKRECIIIDYRFLASWVNHPARRRKRSPSFSPVDYTSKFSRCMAILLRRLSWHYLAPRTISSSNSKLYSPTPLI</sequence>
<protein>
    <submittedName>
        <fullName evidence="1">Uncharacterized protein</fullName>
    </submittedName>
</protein>